<sequence length="59" mass="6547">MHTKPILIEVTVNDHRGRQPLGIMSAKQALELPDLPSFAFSLPLEGDRAVTRGYLRAFA</sequence>
<dbReference type="Proteomes" id="UP000245252">
    <property type="component" value="Unassembled WGS sequence"/>
</dbReference>
<comment type="caution">
    <text evidence="1">The sequence shown here is derived from an EMBL/GenBank/DDBJ whole genome shotgun (WGS) entry which is preliminary data.</text>
</comment>
<dbReference type="RefSeq" id="WP_109459750.1">
    <property type="nucleotide sequence ID" value="NZ_QFBC01000008.1"/>
</dbReference>
<dbReference type="AlphaFoldDB" id="A0A2U2DNS2"/>
<keyword evidence="2" id="KW-1185">Reference proteome</keyword>
<evidence type="ECO:0000313" key="2">
    <source>
        <dbReference type="Proteomes" id="UP000245252"/>
    </source>
</evidence>
<name>A0A2U2DNS2_9HYPH</name>
<reference evidence="1 2" key="1">
    <citation type="submission" date="2018-05" db="EMBL/GenBank/DDBJ databases">
        <title>The draft genome of strain NS-104.</title>
        <authorList>
            <person name="Hang P."/>
            <person name="Jiang J."/>
        </authorList>
    </citation>
    <scope>NUCLEOTIDE SEQUENCE [LARGE SCALE GENOMIC DNA]</scope>
    <source>
        <strain evidence="1 2">NS-104</strain>
    </source>
</reference>
<organism evidence="1 2">
    <name type="scientific">Metarhizobium album</name>
    <dbReference type="NCBI Taxonomy" id="2182425"/>
    <lineage>
        <taxon>Bacteria</taxon>
        <taxon>Pseudomonadati</taxon>
        <taxon>Pseudomonadota</taxon>
        <taxon>Alphaproteobacteria</taxon>
        <taxon>Hyphomicrobiales</taxon>
        <taxon>Rhizobiaceae</taxon>
        <taxon>Metarhizobium</taxon>
    </lineage>
</organism>
<proteinExistence type="predicted"/>
<accession>A0A2U2DNS2</accession>
<dbReference type="OrthoDB" id="8279132at2"/>
<protein>
    <submittedName>
        <fullName evidence="1">Uncharacterized protein</fullName>
    </submittedName>
</protein>
<dbReference type="EMBL" id="QFBC01000008">
    <property type="protein sequence ID" value="PWE54950.1"/>
    <property type="molecule type" value="Genomic_DNA"/>
</dbReference>
<gene>
    <name evidence="1" type="ORF">DEM27_18620</name>
</gene>
<evidence type="ECO:0000313" key="1">
    <source>
        <dbReference type="EMBL" id="PWE54950.1"/>
    </source>
</evidence>